<dbReference type="InterPro" id="IPR041698">
    <property type="entry name" value="Methyltransf_25"/>
</dbReference>
<evidence type="ECO:0000313" key="3">
    <source>
        <dbReference type="Proteomes" id="UP000002194"/>
    </source>
</evidence>
<evidence type="ECO:0000313" key="2">
    <source>
        <dbReference type="EMBL" id="AAS97362.1"/>
    </source>
</evidence>
<dbReference type="PATRIC" id="fig|882.5.peg.2611"/>
<dbReference type="EnsemblBacteria" id="AAS97362">
    <property type="protein sequence ID" value="AAS97362"/>
    <property type="gene ID" value="DVU_2890"/>
</dbReference>
<proteinExistence type="predicted"/>
<dbReference type="AlphaFoldDB" id="Q727G5"/>
<reference evidence="2 3" key="1">
    <citation type="journal article" date="2004" name="Nat. Biotechnol.">
        <title>The genome sequence of the anaerobic, sulfate-reducing bacterium Desulfovibrio vulgaris Hildenborough.</title>
        <authorList>
            <person name="Heidelberg J.F."/>
            <person name="Seshadri R."/>
            <person name="Haveman S.A."/>
            <person name="Hemme C.L."/>
            <person name="Paulsen I.T."/>
            <person name="Kolonay J.F."/>
            <person name="Eisen J.A."/>
            <person name="Ward N."/>
            <person name="Methe B."/>
            <person name="Brinkac L.M."/>
            <person name="Daugherty S.C."/>
            <person name="Deboy R.T."/>
            <person name="Dodson R.J."/>
            <person name="Durkin A.S."/>
            <person name="Madupu R."/>
            <person name="Nelson W.C."/>
            <person name="Sullivan S.A."/>
            <person name="Fouts D."/>
            <person name="Haft D.H."/>
            <person name="Selengut J."/>
            <person name="Peterson J.D."/>
            <person name="Davidsen T.M."/>
            <person name="Zafar N."/>
            <person name="Zhou L."/>
            <person name="Radune D."/>
            <person name="Dimitrov G."/>
            <person name="Hance M."/>
            <person name="Tran K."/>
            <person name="Khouri H."/>
            <person name="Gill J."/>
            <person name="Utterback T.R."/>
            <person name="Feldblyum T.V."/>
            <person name="Wall J.D."/>
            <person name="Voordouw G."/>
            <person name="Fraser C.M."/>
        </authorList>
    </citation>
    <scope>NUCLEOTIDE SEQUENCE [LARGE SCALE GENOMIC DNA]</scope>
    <source>
        <strain evidence="3">ATCC 29579 / DSM 644 / NCIMB 8303 / VKM B-1760 / Hildenborough</strain>
    </source>
</reference>
<dbReference type="Proteomes" id="UP000002194">
    <property type="component" value="Chromosome"/>
</dbReference>
<sequence length="292" mass="32777">MSVPRWVAERTGLPRTAHDAGTIGAAGCTVNRFAVALMPDSGGHPRKPIAGVDAPPPHLLLVARRMTRPGEHMALTTYTPVITVFAAGREWTLERAADLQTLWDNMVEADFGDDERLPYWTELWPSSLVLADWLHDNAGRIRGRTCLDMGCGLGLCSLVGQWLGARVTGMDYEPEALFHARRNAERNRVPQPLWTVMDWRAPAVRRHAADLVWGGDIMYERRFVTPVLDFLDHVLAPCGAAWVAEPGRTVYNHFRETLDARGWHARRVLSSETASLYEQPESVTVHLWEITR</sequence>
<dbReference type="eggNOG" id="COG3897">
    <property type="taxonomic scope" value="Bacteria"/>
</dbReference>
<gene>
    <name evidence="2" type="ordered locus">DVU_2890</name>
</gene>
<dbReference type="PANTHER" id="PTHR14614">
    <property type="entry name" value="HEPATOCELLULAR CARCINOMA-ASSOCIATED ANTIGEN"/>
    <property type="match status" value="1"/>
</dbReference>
<name>Q727G5_NITV2</name>
<feature type="domain" description="Methyltransferase" evidence="1">
    <location>
        <begin position="147"/>
        <end position="237"/>
    </location>
</feature>
<evidence type="ECO:0000259" key="1">
    <source>
        <dbReference type="Pfam" id="PF13649"/>
    </source>
</evidence>
<dbReference type="OrthoDB" id="264333at2"/>
<dbReference type="PaxDb" id="882-DVU_2890"/>
<dbReference type="InterPro" id="IPR019410">
    <property type="entry name" value="Methyltransf_16"/>
</dbReference>
<accession>Q727G5</accession>
<dbReference type="RefSeq" id="WP_010940150.1">
    <property type="nucleotide sequence ID" value="NC_002937.3"/>
</dbReference>
<dbReference type="PhylomeDB" id="Q727G5"/>
<dbReference type="STRING" id="882.DVU_2890"/>
<dbReference type="HOGENOM" id="CLU_082963_1_0_7"/>
<dbReference type="InterPro" id="IPR029063">
    <property type="entry name" value="SAM-dependent_MTases_sf"/>
</dbReference>
<dbReference type="CDD" id="cd02440">
    <property type="entry name" value="AdoMet_MTases"/>
    <property type="match status" value="1"/>
</dbReference>
<protein>
    <submittedName>
        <fullName evidence="2">Conserved domain protein</fullName>
    </submittedName>
</protein>
<dbReference type="Pfam" id="PF13649">
    <property type="entry name" value="Methyltransf_25"/>
    <property type="match status" value="1"/>
</dbReference>
<dbReference type="SMR" id="Q727G5"/>
<dbReference type="Gene3D" id="3.40.50.150">
    <property type="entry name" value="Vaccinia Virus protein VP39"/>
    <property type="match status" value="1"/>
</dbReference>
<organism evidence="2 3">
    <name type="scientific">Nitratidesulfovibrio vulgaris (strain ATCC 29579 / DSM 644 / CCUG 34227 / NCIMB 8303 / VKM B-1760 / Hildenborough)</name>
    <name type="common">Desulfovibrio vulgaris</name>
    <dbReference type="NCBI Taxonomy" id="882"/>
    <lineage>
        <taxon>Bacteria</taxon>
        <taxon>Pseudomonadati</taxon>
        <taxon>Thermodesulfobacteriota</taxon>
        <taxon>Desulfovibrionia</taxon>
        <taxon>Desulfovibrionales</taxon>
        <taxon>Desulfovibrionaceae</taxon>
        <taxon>Nitratidesulfovibrio</taxon>
    </lineage>
</organism>
<keyword evidence="3" id="KW-1185">Reference proteome</keyword>
<dbReference type="EMBL" id="AE017285">
    <property type="protein sequence ID" value="AAS97362.1"/>
    <property type="molecule type" value="Genomic_DNA"/>
</dbReference>
<dbReference type="KEGG" id="dvu:DVU_2890"/>
<dbReference type="SUPFAM" id="SSF53335">
    <property type="entry name" value="S-adenosyl-L-methionine-dependent methyltransferases"/>
    <property type="match status" value="1"/>
</dbReference>